<proteinExistence type="predicted"/>
<keyword evidence="3" id="KW-1185">Reference proteome</keyword>
<evidence type="ECO:0000256" key="1">
    <source>
        <dbReference type="SAM" id="MobiDB-lite"/>
    </source>
</evidence>
<comment type="caution">
    <text evidence="2">The sequence shown here is derived from an EMBL/GenBank/DDBJ whole genome shotgun (WGS) entry which is preliminary data.</text>
</comment>
<dbReference type="Proteomes" id="UP000747399">
    <property type="component" value="Unassembled WGS sequence"/>
</dbReference>
<reference evidence="2" key="1">
    <citation type="journal article" date="2021" name="Proc. Natl. Acad. Sci. U.S.A.">
        <title>Three genomes in the algal genus Volvox reveal the fate of a haploid sex-determining region after a transition to homothallism.</title>
        <authorList>
            <person name="Yamamoto K."/>
            <person name="Hamaji T."/>
            <person name="Kawai-Toyooka H."/>
            <person name="Matsuzaki R."/>
            <person name="Takahashi F."/>
            <person name="Nishimura Y."/>
            <person name="Kawachi M."/>
            <person name="Noguchi H."/>
            <person name="Minakuchi Y."/>
            <person name="Umen J.G."/>
            <person name="Toyoda A."/>
            <person name="Nozaki H."/>
        </authorList>
    </citation>
    <scope>NUCLEOTIDE SEQUENCE</scope>
    <source>
        <strain evidence="2">NIES-3780</strain>
    </source>
</reference>
<accession>A0A8J4AWY5</accession>
<feature type="region of interest" description="Disordered" evidence="1">
    <location>
        <begin position="1"/>
        <end position="78"/>
    </location>
</feature>
<sequence length="112" mass="11622">MRISSSRYVVHHSLRLRSTSGTGTATSGSSSSTGSPHRSTGRTENESNSAAAHSPPPLSTQRPRTHTRQLPRGPNRNTALFSVRIVAGAAAPPPAAGAAGTACFSRARRCTT</sequence>
<feature type="compositionally biased region" description="Low complexity" evidence="1">
    <location>
        <begin position="17"/>
        <end position="38"/>
    </location>
</feature>
<protein>
    <submittedName>
        <fullName evidence="2">Uncharacterized protein</fullName>
    </submittedName>
</protein>
<organism evidence="2 3">
    <name type="scientific">Volvox africanus</name>
    <dbReference type="NCBI Taxonomy" id="51714"/>
    <lineage>
        <taxon>Eukaryota</taxon>
        <taxon>Viridiplantae</taxon>
        <taxon>Chlorophyta</taxon>
        <taxon>core chlorophytes</taxon>
        <taxon>Chlorophyceae</taxon>
        <taxon>CS clade</taxon>
        <taxon>Chlamydomonadales</taxon>
        <taxon>Volvocaceae</taxon>
        <taxon>Volvox</taxon>
    </lineage>
</organism>
<gene>
    <name evidence="2" type="ORF">Vafri_3762</name>
</gene>
<evidence type="ECO:0000313" key="2">
    <source>
        <dbReference type="EMBL" id="GIL46896.1"/>
    </source>
</evidence>
<dbReference type="AlphaFoldDB" id="A0A8J4AWY5"/>
<evidence type="ECO:0000313" key="3">
    <source>
        <dbReference type="Proteomes" id="UP000747399"/>
    </source>
</evidence>
<name>A0A8J4AWY5_9CHLO</name>
<dbReference type="EMBL" id="BNCO01000004">
    <property type="protein sequence ID" value="GIL46896.1"/>
    <property type="molecule type" value="Genomic_DNA"/>
</dbReference>